<keyword evidence="2" id="KW-0472">Membrane</keyword>
<dbReference type="Pfam" id="PF19779">
    <property type="entry name" value="DUF6264"/>
    <property type="match status" value="1"/>
</dbReference>
<organism evidence="3 4">
    <name type="scientific">Microbacterium oxydans</name>
    <dbReference type="NCBI Taxonomy" id="82380"/>
    <lineage>
        <taxon>Bacteria</taxon>
        <taxon>Bacillati</taxon>
        <taxon>Actinomycetota</taxon>
        <taxon>Actinomycetes</taxon>
        <taxon>Micrococcales</taxon>
        <taxon>Microbacteriaceae</taxon>
        <taxon>Microbacterium</taxon>
    </lineage>
</organism>
<accession>A0A3Q9J6T3</accession>
<evidence type="ECO:0000256" key="1">
    <source>
        <dbReference type="SAM" id="MobiDB-lite"/>
    </source>
</evidence>
<proteinExistence type="predicted"/>
<sequence>MSDQRPQYGELATPEEQRRAAGLPPIDEPVIASAAAASPPPAVPGAVAASSPSNGSPAKRAYPLDRFATIAMLAYGLINVVVTGLSYLDLPSVMNQTMKIIGIEGEFTNFASARTWGTIAAILLAVGWSVTAALSIRRLRRGRVTWWVPIVGAIVTMGVVSVCIAVPMMGDPAFIAHLEQMTRP</sequence>
<keyword evidence="2" id="KW-1133">Transmembrane helix</keyword>
<feature type="region of interest" description="Disordered" evidence="1">
    <location>
        <begin position="1"/>
        <end position="57"/>
    </location>
</feature>
<dbReference type="EMBL" id="CP031422">
    <property type="protein sequence ID" value="AZS41170.1"/>
    <property type="molecule type" value="Genomic_DNA"/>
</dbReference>
<dbReference type="InterPro" id="IPR046231">
    <property type="entry name" value="DUF6264"/>
</dbReference>
<feature type="transmembrane region" description="Helical" evidence="2">
    <location>
        <begin position="67"/>
        <end position="88"/>
    </location>
</feature>
<dbReference type="RefSeq" id="WP_127012405.1">
    <property type="nucleotide sequence ID" value="NZ_CP031422.1"/>
</dbReference>
<protein>
    <submittedName>
        <fullName evidence="3">Uncharacterized protein</fullName>
    </submittedName>
</protein>
<feature type="compositionally biased region" description="Low complexity" evidence="1">
    <location>
        <begin position="44"/>
        <end position="57"/>
    </location>
</feature>
<evidence type="ECO:0000313" key="4">
    <source>
        <dbReference type="Proteomes" id="UP000274841"/>
    </source>
</evidence>
<gene>
    <name evidence="3" type="ORF">CVS54_02517</name>
</gene>
<reference evidence="3 4" key="1">
    <citation type="submission" date="2018-08" db="EMBL/GenBank/DDBJ databases">
        <title>Microbacterium oxydans strain HG3.</title>
        <authorList>
            <person name="ORTET P."/>
        </authorList>
    </citation>
    <scope>NUCLEOTIDE SEQUENCE [LARGE SCALE GENOMIC DNA]</scope>
    <source>
        <strain evidence="3 4">HG3</strain>
    </source>
</reference>
<evidence type="ECO:0000256" key="2">
    <source>
        <dbReference type="SAM" id="Phobius"/>
    </source>
</evidence>
<feature type="transmembrane region" description="Helical" evidence="2">
    <location>
        <begin position="146"/>
        <end position="169"/>
    </location>
</feature>
<dbReference type="AlphaFoldDB" id="A0A3Q9J6T3"/>
<dbReference type="KEGG" id="moy:CVS54_02517"/>
<evidence type="ECO:0000313" key="3">
    <source>
        <dbReference type="EMBL" id="AZS41170.1"/>
    </source>
</evidence>
<feature type="transmembrane region" description="Helical" evidence="2">
    <location>
        <begin position="116"/>
        <end position="134"/>
    </location>
</feature>
<dbReference type="Proteomes" id="UP000274841">
    <property type="component" value="Chromosome"/>
</dbReference>
<name>A0A3Q9J6T3_9MICO</name>
<keyword evidence="2" id="KW-0812">Transmembrane</keyword>